<accession>A0ACB8SYZ3</accession>
<feature type="non-terminal residue" evidence="1">
    <location>
        <position position="1"/>
    </location>
</feature>
<evidence type="ECO:0000313" key="2">
    <source>
        <dbReference type="Proteomes" id="UP000814140"/>
    </source>
</evidence>
<reference evidence="1" key="1">
    <citation type="submission" date="2021-03" db="EMBL/GenBank/DDBJ databases">
        <authorList>
            <consortium name="DOE Joint Genome Institute"/>
            <person name="Ahrendt S."/>
            <person name="Looney B.P."/>
            <person name="Miyauchi S."/>
            <person name="Morin E."/>
            <person name="Drula E."/>
            <person name="Courty P.E."/>
            <person name="Chicoki N."/>
            <person name="Fauchery L."/>
            <person name="Kohler A."/>
            <person name="Kuo A."/>
            <person name="Labutti K."/>
            <person name="Pangilinan J."/>
            <person name="Lipzen A."/>
            <person name="Riley R."/>
            <person name="Andreopoulos W."/>
            <person name="He G."/>
            <person name="Johnson J."/>
            <person name="Barry K.W."/>
            <person name="Grigoriev I.V."/>
            <person name="Nagy L."/>
            <person name="Hibbett D."/>
            <person name="Henrissat B."/>
            <person name="Matheny P.B."/>
            <person name="Labbe J."/>
            <person name="Martin F."/>
        </authorList>
    </citation>
    <scope>NUCLEOTIDE SEQUENCE</scope>
    <source>
        <strain evidence="1">HHB10654</strain>
    </source>
</reference>
<organism evidence="1 2">
    <name type="scientific">Artomyces pyxidatus</name>
    <dbReference type="NCBI Taxonomy" id="48021"/>
    <lineage>
        <taxon>Eukaryota</taxon>
        <taxon>Fungi</taxon>
        <taxon>Dikarya</taxon>
        <taxon>Basidiomycota</taxon>
        <taxon>Agaricomycotina</taxon>
        <taxon>Agaricomycetes</taxon>
        <taxon>Russulales</taxon>
        <taxon>Auriscalpiaceae</taxon>
        <taxon>Artomyces</taxon>
    </lineage>
</organism>
<sequence>TGSKACFVLLPSFREYYPTFGSFSVYILARKGADQRYLRMSVASPSDERKQVEALLKRLRDTPIGSGPETEPIINEVYKFLMQIPACTPDGVFHWFCHRAEETTREAAAFLLRLFAYNSPRVEAWKTRMKSTLAACCDCVEGLQKAKIMSQDTYFGHFEDAVFNNFMHSFNEWELHLVLDGLSHVPITPEPPALVRGAPPPTLSDAPHAFTYHMLINLHILQDPRINVIIKTRTPSAFVQGWPSGSPPPGLFYLLLHEEESVRLWAKSQMARYQKVPMAKDIFVGPYMSVFDTLTELLSHDALVLEARHAPVPFTQDPAALWKGISAWFRQLPPELYKSRTRMKVDLSHLLAGHLHDTGLQFPEILRCFVYLVRRSKGDLWKNDAADYPQVLFDAIKDNPSYSEHVQSLSPSEEKPWSLLWFYDYLQTISNSSIFGDVLAKMVDFLCEELQHERFQDARPIVMIAATALLRAILDKRRQGEEYLTRQGATLNALDIHVDRFVAVAFSRAYGDSKWVTARKSVRGLINLVLEKDVQAVSDCIAQLCSAFAGRQTEISVPIIRRPLWKKTYDGIQANDSEAITMIVTVIAPSAHMNTLNSKAFDTVFKARSDSFSPSTASAAFGEVNSSLAIFRDGFSDAILKYANYNTSSSCEALLRRPGFVRDVMALMLCPVEDIQSAAQTLVGQAFDVDVRSDCFRALFTNLPDSSLRAVLDYMETFTPYVSTAPEACDLSKAFVRCLTDVVEVLCSHPDGLLLDEAFLRRSDGPGPSAELPKMWTLMTQAIATIFRRTPSWSLFFESEDMIVWMRDALIFGRDLLAQWRVFEAAATAHSEGGRRLSTTTRKLSRVGRKMVDDLQQVLTELARWLRLTDAELLHQSFALLESLLDCFRETHTKPSKTGMDKLNSHITNAREQDPRKQDRPKSRLDTARLEKLEDALASFIDDDIEIISHTLPPPEKMKRQDTTGREPVTGSSSKSLRQSSLSFSKMSGSSAPSRQASSKVSSSPYFSAQDQKKLDAEESMAPRPKMPTTLKTSASLGSVASTASVAKTESRKQAPKSSHREDSDDDDDDYSGGLASLTEFQRPQAPKKPPERRQMKVLDLPTNVKGSFKTRNEKDRRGDARRIAMRMKPDISGLHRTILSWPYDSTGSDPPNWDKRPPLIYVPDKFSDHDQYRRIFEPLLLLECWAQLLQSKDEPKESYECKITSRQFIDDWVDLDLLITEPLKKGWFLSETDIVLLRHPISNQSVLARALSFKATFFGQQGVQASLRSYPGRGSEPGPQINSTWRISKVFSLSTLHREYAALVAMPLYDFANFILQPQLSRPPSIDQYEIRQAMASYNVNEPQARAIASSLRTEGFSLIQGPPGTGKTSTICGLVQAYLSNRQRAVTSVNVGRQTGPPEKAVSKKILLCAPSNAAIDEIAHRLKEGVSGAGRRSNSIPKVVRVGADKALNISVRDISLDSLVDQKMDAQKDAKGSPKDAGNEIAVLRNELESVRKLKLEKQTELMELHDNAAKSIALEEEIRKLNHRRMTLTQQVDRLKDKQKSDYRTLDATRRKFRQEVLNEADVICSTLSGAGHDILEQLDFDMIIIDEAAQAIELSTLIPLKYRCVRCVMVGDPQQLPPTVISQEASKYLYNQSLFVRFQKHHPDAVHLLSIQYRMHPDISQLPSRVFYKGRLEDGPDMAAKTTRPWHTSPRFAPYRFFNVARGQEASGPSHSLMNKAEVQVAVALYARLKQEFASVDFDSRVGVVSMYRAQIVELRRAFEQRFGAEILSQVDFNTVDGFQGQEKDVIILSCVRAGPGLQSVGFLSDMRRMNVALTRARASLFVLGHCPTLERSDETWKQIISDARTRSYLIDVCY</sequence>
<reference evidence="1" key="2">
    <citation type="journal article" date="2022" name="New Phytol.">
        <title>Evolutionary transition to the ectomycorrhizal habit in the genomes of a hyperdiverse lineage of mushroom-forming fungi.</title>
        <authorList>
            <person name="Looney B."/>
            <person name="Miyauchi S."/>
            <person name="Morin E."/>
            <person name="Drula E."/>
            <person name="Courty P.E."/>
            <person name="Kohler A."/>
            <person name="Kuo A."/>
            <person name="LaButti K."/>
            <person name="Pangilinan J."/>
            <person name="Lipzen A."/>
            <person name="Riley R."/>
            <person name="Andreopoulos W."/>
            <person name="He G."/>
            <person name="Johnson J."/>
            <person name="Nolan M."/>
            <person name="Tritt A."/>
            <person name="Barry K.W."/>
            <person name="Grigoriev I.V."/>
            <person name="Nagy L.G."/>
            <person name="Hibbett D."/>
            <person name="Henrissat B."/>
            <person name="Matheny P.B."/>
            <person name="Labbe J."/>
            <person name="Martin F.M."/>
        </authorList>
    </citation>
    <scope>NUCLEOTIDE SEQUENCE</scope>
    <source>
        <strain evidence="1">HHB10654</strain>
    </source>
</reference>
<protein>
    <submittedName>
        <fullName evidence="1">Uncharacterized protein</fullName>
    </submittedName>
</protein>
<keyword evidence="2" id="KW-1185">Reference proteome</keyword>
<evidence type="ECO:0000313" key="1">
    <source>
        <dbReference type="EMBL" id="KAI0061699.1"/>
    </source>
</evidence>
<dbReference type="Proteomes" id="UP000814140">
    <property type="component" value="Unassembled WGS sequence"/>
</dbReference>
<proteinExistence type="predicted"/>
<dbReference type="EMBL" id="MU277211">
    <property type="protein sequence ID" value="KAI0061699.1"/>
    <property type="molecule type" value="Genomic_DNA"/>
</dbReference>
<comment type="caution">
    <text evidence="1">The sequence shown here is derived from an EMBL/GenBank/DDBJ whole genome shotgun (WGS) entry which is preliminary data.</text>
</comment>
<name>A0ACB8SYZ3_9AGAM</name>
<gene>
    <name evidence="1" type="ORF">BV25DRAFT_1948064</name>
</gene>